<evidence type="ECO:0000313" key="7">
    <source>
        <dbReference type="EMBL" id="KAL1494799.1"/>
    </source>
</evidence>
<gene>
    <name evidence="7" type="ORF">ABEB36_010338</name>
</gene>
<comment type="caution">
    <text evidence="7">The sequence shown here is derived from an EMBL/GenBank/DDBJ whole genome shotgun (WGS) entry which is preliminary data.</text>
</comment>
<keyword evidence="4 6" id="KW-0472">Membrane</keyword>
<feature type="transmembrane region" description="Helical" evidence="6">
    <location>
        <begin position="81"/>
        <end position="98"/>
    </location>
</feature>
<keyword evidence="8" id="KW-1185">Reference proteome</keyword>
<proteinExistence type="inferred from homology"/>
<feature type="transmembrane region" description="Helical" evidence="6">
    <location>
        <begin position="206"/>
        <end position="229"/>
    </location>
</feature>
<evidence type="ECO:0000256" key="6">
    <source>
        <dbReference type="SAM" id="Phobius"/>
    </source>
</evidence>
<comment type="similarity">
    <text evidence="5">Belongs to the ZIP transporter (TC 2.A.5) family. KE4/Catsup subfamily.</text>
</comment>
<dbReference type="Pfam" id="PF02535">
    <property type="entry name" value="Zip"/>
    <property type="match status" value="2"/>
</dbReference>
<evidence type="ECO:0000256" key="4">
    <source>
        <dbReference type="ARBA" id="ARBA00023136"/>
    </source>
</evidence>
<evidence type="ECO:0000256" key="1">
    <source>
        <dbReference type="ARBA" id="ARBA00004141"/>
    </source>
</evidence>
<reference evidence="7 8" key="1">
    <citation type="submission" date="2024-05" db="EMBL/GenBank/DDBJ databases">
        <title>Genetic variation in Jamaican populations of the coffee berry borer (Hypothenemus hampei).</title>
        <authorList>
            <person name="Errbii M."/>
            <person name="Myrie A."/>
        </authorList>
    </citation>
    <scope>NUCLEOTIDE SEQUENCE [LARGE SCALE GENOMIC DNA]</scope>
    <source>
        <strain evidence="7">JA-Hopewell-2020-01-JO</strain>
        <tissue evidence="7">Whole body</tissue>
    </source>
</reference>
<name>A0ABD1EJC7_HYPHA</name>
<dbReference type="PANTHER" id="PTHR16950">
    <property type="entry name" value="ZINC TRANSPORTER SLC39A7 HISTIDINE-RICH MEMBRANE PROTEIN KE4"/>
    <property type="match status" value="1"/>
</dbReference>
<sequence>MVISSVLCVSDTNATGYQLEQQNMLQLSMPEIPEWFHLEVNSMPDMPWAYALFGSFLVGLSGVLPLLIIDVTKSKVEFNKFNTILSFGVGALLGDVFLHSLPEIYSASDSKLGQQNSGLYVLGGLIAFIALEKLFNMFEIDENETLGWLNLLANVTDNFMHGMSVGGSFLVSNSVGIINTFTILIHEIPHEVGDFAILLRAGFNKWTAAFCQLGTAMSVFVGASCAIHFGGANSLEAKTSWIVPFTTGTFLHIGLVTILPKLLKEEEPGEALRQMAALLSGILMTVIVQVYFN</sequence>
<keyword evidence="2 6" id="KW-0812">Transmembrane</keyword>
<protein>
    <recommendedName>
        <fullName evidence="9">Zinc transporter ZIP13</fullName>
    </recommendedName>
</protein>
<feature type="transmembrane region" description="Helical" evidence="6">
    <location>
        <begin position="275"/>
        <end position="292"/>
    </location>
</feature>
<dbReference type="GO" id="GO:0016020">
    <property type="term" value="C:membrane"/>
    <property type="evidence" value="ECO:0007669"/>
    <property type="project" value="UniProtKB-SubCell"/>
</dbReference>
<organism evidence="7 8">
    <name type="scientific">Hypothenemus hampei</name>
    <name type="common">Coffee berry borer</name>
    <dbReference type="NCBI Taxonomy" id="57062"/>
    <lineage>
        <taxon>Eukaryota</taxon>
        <taxon>Metazoa</taxon>
        <taxon>Ecdysozoa</taxon>
        <taxon>Arthropoda</taxon>
        <taxon>Hexapoda</taxon>
        <taxon>Insecta</taxon>
        <taxon>Pterygota</taxon>
        <taxon>Neoptera</taxon>
        <taxon>Endopterygota</taxon>
        <taxon>Coleoptera</taxon>
        <taxon>Polyphaga</taxon>
        <taxon>Cucujiformia</taxon>
        <taxon>Curculionidae</taxon>
        <taxon>Scolytinae</taxon>
        <taxon>Hypothenemus</taxon>
    </lineage>
</organism>
<feature type="transmembrane region" description="Helical" evidence="6">
    <location>
        <begin position="48"/>
        <end position="69"/>
    </location>
</feature>
<evidence type="ECO:0000256" key="2">
    <source>
        <dbReference type="ARBA" id="ARBA00022692"/>
    </source>
</evidence>
<keyword evidence="3 6" id="KW-1133">Transmembrane helix</keyword>
<evidence type="ECO:0008006" key="9">
    <source>
        <dbReference type="Google" id="ProtNLM"/>
    </source>
</evidence>
<accession>A0ABD1EJC7</accession>
<comment type="subcellular location">
    <subcellularLocation>
        <location evidence="1">Membrane</location>
        <topology evidence="1">Multi-pass membrane protein</topology>
    </subcellularLocation>
</comment>
<dbReference type="AlphaFoldDB" id="A0ABD1EJC7"/>
<dbReference type="Proteomes" id="UP001566132">
    <property type="component" value="Unassembled WGS sequence"/>
</dbReference>
<feature type="transmembrane region" description="Helical" evidence="6">
    <location>
        <begin position="241"/>
        <end position="263"/>
    </location>
</feature>
<dbReference type="PANTHER" id="PTHR16950:SF16">
    <property type="entry name" value="ZINC TRANSPORTER ZIP13"/>
    <property type="match status" value="1"/>
</dbReference>
<dbReference type="EMBL" id="JBDJPC010000007">
    <property type="protein sequence ID" value="KAL1494799.1"/>
    <property type="molecule type" value="Genomic_DNA"/>
</dbReference>
<evidence type="ECO:0000256" key="3">
    <source>
        <dbReference type="ARBA" id="ARBA00022989"/>
    </source>
</evidence>
<evidence type="ECO:0000313" key="8">
    <source>
        <dbReference type="Proteomes" id="UP001566132"/>
    </source>
</evidence>
<dbReference type="InterPro" id="IPR003689">
    <property type="entry name" value="ZIP"/>
</dbReference>
<evidence type="ECO:0000256" key="5">
    <source>
        <dbReference type="ARBA" id="ARBA00038485"/>
    </source>
</evidence>
<feature type="transmembrane region" description="Helical" evidence="6">
    <location>
        <begin position="118"/>
        <end position="135"/>
    </location>
</feature>